<evidence type="ECO:0000256" key="11">
    <source>
        <dbReference type="ARBA" id="ARBA00023034"/>
    </source>
</evidence>
<evidence type="ECO:0000256" key="18">
    <source>
        <dbReference type="ARBA" id="ARBA00024631"/>
    </source>
</evidence>
<evidence type="ECO:0000256" key="1">
    <source>
        <dbReference type="ARBA" id="ARBA00004439"/>
    </source>
</evidence>
<dbReference type="Proteomes" id="UP001565368">
    <property type="component" value="Unassembled WGS sequence"/>
</dbReference>
<sequence>MPSPPPQGANSLLNLLNPYASVAQSSYPRTRDADEPLVDVPPDSPSAVLLRELQHNSGGAGGDERPRSPALSPTPTPRRPVHVIATPSSSEDEGPPRSLVFGEARDKGKTARRSGSGGRTPRSRGPDGQRVLAPPTRPWDAAPSHSPGPFRRRPSSASSSTRSRQSSAQRQPESADDSLATPSTESPSLSGAPTISSSTSGDEAPRSSRTPPPRRVSPPLRSPVKPPEAEAQGYAVPLGARKTKGRGQHKYHEVSTAEDGGRRSSDGPSVKKAGLSNYNKALWGWVNVVNLDVFLQEVYGYYKGKGFWAILLARVLNLMTTGFVISFAAFLFTCIEWRRLFGWTPHNGEVGRLDDVLVDHCLRNAPFANVVLIILMSSFWLFQLVSLVLSVPRLVELWRFYTYLLGVPDADIQTLPWPEIVRLIGLIKEDNPLQSLSNGQANALADMAVDTPPSVNAVLDAHDIANRILRKENYLIALFNKDVLDLRFRLPLPNAIVDWIPPSFVIGPAYSGIPMTTSGEGPRFFTFGGSSLTKALEWNLRYCLMGFLFDTAGHVKADVVRGKDKKQLIQQLKVRLYFMGLLNFVFAPFIVLYLLVYSFFRYFEEYRNNPSSIGGRQYTPYAEWKFREFNELPHLFERRVDQSYVFAKEYIDQFPKERTALIMRFVAFVAGSFAAVLLFCSLLDPDLFLHFEVTPHRTVLFYIGIFTVVLTVSRSMIPEERFVFDPEQAMLDVVRFTHYLPNEWKGNLHSQKVHLEFGKLFQLKVMIFVRELASVILTPFILWFSLPDCSAAILDFFREFSIHVDGMGYVCSFAVFDFHRNGNLGPEGAATAAGPTSESTVQAQRRRNRPGAKRISSTPAYLPNDNHKMEQSILHFKATHPDWVPSDPSASVRLDRLVGANPSVAHSPTRPARHLAGSMYAGGRGLGLGLHLAKHQQNSTSQISSPGIDESRQPGARWFAHSGGASHGASHLATMREGEDEGDDDDDEEAEALGWNRRVDEADDEDEGPGDRRLLKDAGLILQQVMNR</sequence>
<feature type="compositionally biased region" description="Basic and acidic residues" evidence="20">
    <location>
        <begin position="250"/>
        <end position="265"/>
    </location>
</feature>
<feature type="compositionally biased region" description="Acidic residues" evidence="20">
    <location>
        <begin position="978"/>
        <end position="991"/>
    </location>
</feature>
<dbReference type="PANTHER" id="PTHR13038:SF10">
    <property type="entry name" value="AUTOPHAGY-RELATED PROTEIN 9"/>
    <property type="match status" value="1"/>
</dbReference>
<evidence type="ECO:0000256" key="9">
    <source>
        <dbReference type="ARBA" id="ARBA00022989"/>
    </source>
</evidence>
<comment type="similarity">
    <text evidence="5 19">Belongs to the ATG9 family.</text>
</comment>
<keyword evidence="7 19" id="KW-0813">Transport</keyword>
<dbReference type="GeneID" id="95985899"/>
<feature type="compositionally biased region" description="Polar residues" evidence="20">
    <location>
        <begin position="180"/>
        <end position="201"/>
    </location>
</feature>
<name>A0ABR3Q035_9TREE</name>
<reference evidence="21 22" key="1">
    <citation type="submission" date="2023-08" db="EMBL/GenBank/DDBJ databases">
        <title>Annotated Genome Sequence of Vanrija albida AlHP1.</title>
        <authorList>
            <person name="Herzog R."/>
        </authorList>
    </citation>
    <scope>NUCLEOTIDE SEQUENCE [LARGE SCALE GENOMIC DNA]</scope>
    <source>
        <strain evidence="21 22">AlHP1</strain>
    </source>
</reference>
<gene>
    <name evidence="21" type="primary">ATG9</name>
    <name evidence="21" type="ORF">Q8F55_004856</name>
</gene>
<comment type="caution">
    <text evidence="21">The sequence shown here is derived from an EMBL/GenBank/DDBJ whole genome shotgun (WGS) entry which is preliminary data.</text>
</comment>
<evidence type="ECO:0000256" key="15">
    <source>
        <dbReference type="ARBA" id="ARBA00024479"/>
    </source>
</evidence>
<accession>A0ABR3Q035</accession>
<comment type="catalytic activity">
    <reaction evidence="16">
        <text>a 1,2-diacyl-sn-glycero-3-phosphoethanolamine(in) = a 1,2-diacyl-sn-glycero-3-phosphoethanolamine(out)</text>
        <dbReference type="Rhea" id="RHEA:38895"/>
        <dbReference type="ChEBI" id="CHEBI:64612"/>
    </reaction>
</comment>
<keyword evidence="12 19" id="KW-0445">Lipid transport</keyword>
<feature type="compositionally biased region" description="Low complexity" evidence="20">
    <location>
        <begin position="827"/>
        <end position="840"/>
    </location>
</feature>
<comment type="function">
    <text evidence="19">Phospholipid scramblase involved in autophagy. Cycles between the preautophagosomal structure/phagophore assembly site (PAS) and the cytoplasmic vesicle pool and supplies membrane for the growing autophagosome. Lipid scramblase activity plays a key role in preautophagosomal structure/phagophore assembly by distributing the phospholipids that arrive through ATG2 from the cytoplasmic to the luminal leaflet of the bilayer, thereby driving autophagosomal membrane expansion.</text>
</comment>
<evidence type="ECO:0000313" key="21">
    <source>
        <dbReference type="EMBL" id="KAL1408059.1"/>
    </source>
</evidence>
<comment type="catalytic activity">
    <reaction evidence="15">
        <text>a 1,2-diacyl-sn-glycero-3-phospho-L-serine(in) = a 1,2-diacyl-sn-glycero-3-phospho-L-serine(out)</text>
        <dbReference type="Rhea" id="RHEA:38663"/>
        <dbReference type="ChEBI" id="CHEBI:57262"/>
    </reaction>
</comment>
<dbReference type="Pfam" id="PF04109">
    <property type="entry name" value="ATG9"/>
    <property type="match status" value="1"/>
</dbReference>
<evidence type="ECO:0000256" key="13">
    <source>
        <dbReference type="ARBA" id="ARBA00023136"/>
    </source>
</evidence>
<feature type="transmembrane region" description="Helical" evidence="19">
    <location>
        <begin position="699"/>
        <end position="717"/>
    </location>
</feature>
<evidence type="ECO:0000256" key="6">
    <source>
        <dbReference type="ARBA" id="ARBA00018074"/>
    </source>
</evidence>
<feature type="transmembrane region" description="Helical" evidence="19">
    <location>
        <begin position="367"/>
        <end position="389"/>
    </location>
</feature>
<comment type="catalytic activity">
    <reaction evidence="17">
        <text>a 1,2-diacyl-sn-glycero-3-phospho-(1D-myo-inositol-3-phosphate)(in) = a 1,2-diacyl-sn-glycero-3-phospho-(1D-myo-inositol-3-phosphate)(out)</text>
        <dbReference type="Rhea" id="RHEA:67920"/>
        <dbReference type="ChEBI" id="CHEBI:58088"/>
    </reaction>
</comment>
<keyword evidence="8 19" id="KW-0812">Transmembrane</keyword>
<evidence type="ECO:0000256" key="8">
    <source>
        <dbReference type="ARBA" id="ARBA00022692"/>
    </source>
</evidence>
<keyword evidence="10 19" id="KW-0072">Autophagy</keyword>
<keyword evidence="13 19" id="KW-0472">Membrane</keyword>
<keyword evidence="22" id="KW-1185">Reference proteome</keyword>
<organism evidence="21 22">
    <name type="scientific">Vanrija albida</name>
    <dbReference type="NCBI Taxonomy" id="181172"/>
    <lineage>
        <taxon>Eukaryota</taxon>
        <taxon>Fungi</taxon>
        <taxon>Dikarya</taxon>
        <taxon>Basidiomycota</taxon>
        <taxon>Agaricomycotina</taxon>
        <taxon>Tremellomycetes</taxon>
        <taxon>Trichosporonales</taxon>
        <taxon>Trichosporonaceae</taxon>
        <taxon>Vanrija</taxon>
    </lineage>
</organism>
<evidence type="ECO:0000256" key="7">
    <source>
        <dbReference type="ARBA" id="ARBA00022448"/>
    </source>
</evidence>
<feature type="region of interest" description="Disordered" evidence="20">
    <location>
        <begin position="827"/>
        <end position="864"/>
    </location>
</feature>
<evidence type="ECO:0000313" key="22">
    <source>
        <dbReference type="Proteomes" id="UP001565368"/>
    </source>
</evidence>
<dbReference type="PANTHER" id="PTHR13038">
    <property type="entry name" value="APG9 AUTOPHAGY 9"/>
    <property type="match status" value="1"/>
</dbReference>
<evidence type="ECO:0000256" key="14">
    <source>
        <dbReference type="ARBA" id="ARBA00023329"/>
    </source>
</evidence>
<feature type="transmembrane region" description="Helical" evidence="19">
    <location>
        <begin position="576"/>
        <end position="600"/>
    </location>
</feature>
<evidence type="ECO:0000256" key="16">
    <source>
        <dbReference type="ARBA" id="ARBA00024615"/>
    </source>
</evidence>
<evidence type="ECO:0000256" key="2">
    <source>
        <dbReference type="ARBA" id="ARBA00004477"/>
    </source>
</evidence>
<evidence type="ECO:0000256" key="3">
    <source>
        <dbReference type="ARBA" id="ARBA00004511"/>
    </source>
</evidence>
<comment type="catalytic activity">
    <reaction evidence="18">
        <text>a 1,2-diacyl-sn-glycero-3-phosphocholine(in) = a 1,2-diacyl-sn-glycero-3-phosphocholine(out)</text>
        <dbReference type="Rhea" id="RHEA:38571"/>
        <dbReference type="ChEBI" id="CHEBI:57643"/>
    </reaction>
</comment>
<dbReference type="InterPro" id="IPR007241">
    <property type="entry name" value="Autophagy-rel_prot_9"/>
</dbReference>
<comment type="subcellular location">
    <subcellularLocation>
        <location evidence="1">Cytoplasmic vesicle membrane</location>
        <topology evidence="1">Multi-pass membrane protein</topology>
    </subcellularLocation>
    <subcellularLocation>
        <location evidence="2">Endoplasmic reticulum membrane</location>
        <topology evidence="2">Multi-pass membrane protein</topology>
    </subcellularLocation>
    <subcellularLocation>
        <location evidence="4">Golgi apparatus membrane</location>
        <topology evidence="4">Multi-pass membrane protein</topology>
    </subcellularLocation>
    <subcellularLocation>
        <location evidence="3 19">Preautophagosomal structure membrane</location>
        <topology evidence="3 19">Multi-pass membrane protein</topology>
    </subcellularLocation>
</comment>
<dbReference type="RefSeq" id="XP_069208003.1">
    <property type="nucleotide sequence ID" value="XM_069353361.1"/>
</dbReference>
<evidence type="ECO:0000256" key="5">
    <source>
        <dbReference type="ARBA" id="ARBA00006185"/>
    </source>
</evidence>
<evidence type="ECO:0000256" key="20">
    <source>
        <dbReference type="SAM" id="MobiDB-lite"/>
    </source>
</evidence>
<evidence type="ECO:0000256" key="19">
    <source>
        <dbReference type="RuleBase" id="RU364027"/>
    </source>
</evidence>
<keyword evidence="14" id="KW-0968">Cytoplasmic vesicle</keyword>
<protein>
    <recommendedName>
        <fullName evidence="6 19">Autophagy-related protein 9</fullName>
    </recommendedName>
</protein>
<feature type="region of interest" description="Disordered" evidence="20">
    <location>
        <begin position="962"/>
        <end position="1016"/>
    </location>
</feature>
<feature type="transmembrane region" description="Helical" evidence="19">
    <location>
        <begin position="661"/>
        <end position="679"/>
    </location>
</feature>
<keyword evidence="11" id="KW-0333">Golgi apparatus</keyword>
<feature type="compositionally biased region" description="Low complexity" evidence="20">
    <location>
        <begin position="143"/>
        <end position="172"/>
    </location>
</feature>
<dbReference type="EMBL" id="JBBXJM010000004">
    <property type="protein sequence ID" value="KAL1408059.1"/>
    <property type="molecule type" value="Genomic_DNA"/>
</dbReference>
<keyword evidence="9 19" id="KW-1133">Transmembrane helix</keyword>
<feature type="transmembrane region" description="Helical" evidence="19">
    <location>
        <begin position="307"/>
        <end position="332"/>
    </location>
</feature>
<evidence type="ECO:0000256" key="4">
    <source>
        <dbReference type="ARBA" id="ARBA00004653"/>
    </source>
</evidence>
<feature type="compositionally biased region" description="Low complexity" evidence="20">
    <location>
        <begin position="962"/>
        <end position="971"/>
    </location>
</feature>
<feature type="transmembrane region" description="Helical" evidence="19">
    <location>
        <begin position="767"/>
        <end position="786"/>
    </location>
</feature>
<proteinExistence type="inferred from homology"/>
<evidence type="ECO:0000256" key="12">
    <source>
        <dbReference type="ARBA" id="ARBA00023055"/>
    </source>
</evidence>
<feature type="compositionally biased region" description="Pro residues" evidence="20">
    <location>
        <begin position="210"/>
        <end position="226"/>
    </location>
</feature>
<feature type="region of interest" description="Disordered" evidence="20">
    <location>
        <begin position="25"/>
        <end position="270"/>
    </location>
</feature>
<evidence type="ECO:0000256" key="10">
    <source>
        <dbReference type="ARBA" id="ARBA00023006"/>
    </source>
</evidence>
<evidence type="ECO:0000256" key="17">
    <source>
        <dbReference type="ARBA" id="ARBA00024621"/>
    </source>
</evidence>